<organism evidence="1 2">
    <name type="scientific">Morganella morganii</name>
    <name type="common">Proteus morganii</name>
    <dbReference type="NCBI Taxonomy" id="582"/>
    <lineage>
        <taxon>Bacteria</taxon>
        <taxon>Pseudomonadati</taxon>
        <taxon>Pseudomonadota</taxon>
        <taxon>Gammaproteobacteria</taxon>
        <taxon>Enterobacterales</taxon>
        <taxon>Morganellaceae</taxon>
        <taxon>Morganella</taxon>
    </lineage>
</organism>
<dbReference type="EMBL" id="NRQY01000001">
    <property type="protein sequence ID" value="RUT66373.1"/>
    <property type="molecule type" value="Genomic_DNA"/>
</dbReference>
<dbReference type="OrthoDB" id="6630181at2"/>
<evidence type="ECO:0000313" key="1">
    <source>
        <dbReference type="EMBL" id="RUT66373.1"/>
    </source>
</evidence>
<dbReference type="AlphaFoldDB" id="A0A433ZW67"/>
<gene>
    <name evidence="1" type="ORF">CKG00_08175</name>
</gene>
<name>A0A433ZW67_MORMO</name>
<proteinExistence type="predicted"/>
<evidence type="ECO:0000313" key="2">
    <source>
        <dbReference type="Proteomes" id="UP000286908"/>
    </source>
</evidence>
<comment type="caution">
    <text evidence="1">The sequence shown here is derived from an EMBL/GenBank/DDBJ whole genome shotgun (WGS) entry which is preliminary data.</text>
</comment>
<sequence length="202" mass="22367">MKEKLPFIDAGLLRAALALIAAKDDPRPVTKAVHINGEFIESTNGHALVRMKHNANFHHDIVVQFNDPVPDDAEFAEIKVLDDGLCAAVYYREEKEAEFVPFDIAELTRDMETYPDFDIFLKGEFVKNALPPVSAKYLALPYLMFGAGVVDATCTEDGKAVLFNMGPLTNEIYGDPQLVAMAVMPEYFDVCRAACEEGMGDE</sequence>
<reference evidence="1 2" key="1">
    <citation type="submission" date="2017-08" db="EMBL/GenBank/DDBJ databases">
        <title>Draft genome sequence of pheromone producing symbiont Morganella morganii, of the female New Zealand grass grub Costelytra giveni.</title>
        <authorList>
            <person name="Laugraud A."/>
            <person name="Young S.D."/>
            <person name="Hurst M.H."/>
        </authorList>
    </citation>
    <scope>NUCLEOTIDE SEQUENCE [LARGE SCALE GENOMIC DNA]</scope>
    <source>
        <strain evidence="1 2">MMsCG</strain>
    </source>
</reference>
<dbReference type="Proteomes" id="UP000286908">
    <property type="component" value="Unassembled WGS sequence"/>
</dbReference>
<accession>A0A433ZW67</accession>
<protein>
    <recommendedName>
        <fullName evidence="3">Bacteriophage protein</fullName>
    </recommendedName>
</protein>
<evidence type="ECO:0008006" key="3">
    <source>
        <dbReference type="Google" id="ProtNLM"/>
    </source>
</evidence>